<feature type="transmembrane region" description="Helical" evidence="6">
    <location>
        <begin position="282"/>
        <end position="299"/>
    </location>
</feature>
<keyword evidence="4 6" id="KW-1133">Transmembrane helix</keyword>
<dbReference type="AlphaFoldDB" id="A0A916WAL8"/>
<gene>
    <name evidence="7" type="ORF">GCM10011385_38470</name>
</gene>
<comment type="subcellular location">
    <subcellularLocation>
        <location evidence="1">Cell membrane</location>
        <topology evidence="1">Multi-pass membrane protein</topology>
    </subcellularLocation>
</comment>
<name>A0A916WAL8_9HYPH</name>
<keyword evidence="5 6" id="KW-0472">Membrane</keyword>
<organism evidence="7 8">
    <name type="scientific">Nitratireductor aestuarii</name>
    <dbReference type="NCBI Taxonomy" id="1735103"/>
    <lineage>
        <taxon>Bacteria</taxon>
        <taxon>Pseudomonadati</taxon>
        <taxon>Pseudomonadota</taxon>
        <taxon>Alphaproteobacteria</taxon>
        <taxon>Hyphomicrobiales</taxon>
        <taxon>Phyllobacteriaceae</taxon>
        <taxon>Nitratireductor</taxon>
    </lineage>
</organism>
<dbReference type="GO" id="GO:0043190">
    <property type="term" value="C:ATP-binding cassette (ABC) transporter complex"/>
    <property type="evidence" value="ECO:0007669"/>
    <property type="project" value="TreeGrafter"/>
</dbReference>
<evidence type="ECO:0000313" key="7">
    <source>
        <dbReference type="EMBL" id="GGA80494.1"/>
    </source>
</evidence>
<keyword evidence="8" id="KW-1185">Reference proteome</keyword>
<proteinExistence type="predicted"/>
<dbReference type="PANTHER" id="PTHR33529:SF6">
    <property type="entry name" value="YJGP_YJGQ FAMILY PERMEASE"/>
    <property type="match status" value="1"/>
</dbReference>
<feature type="transmembrane region" description="Helical" evidence="6">
    <location>
        <begin position="336"/>
        <end position="357"/>
    </location>
</feature>
<evidence type="ECO:0000256" key="4">
    <source>
        <dbReference type="ARBA" id="ARBA00022989"/>
    </source>
</evidence>
<dbReference type="InterPro" id="IPR023298">
    <property type="entry name" value="ATPase_P-typ_TM_dom_sf"/>
</dbReference>
<dbReference type="Proteomes" id="UP000636264">
    <property type="component" value="Unassembled WGS sequence"/>
</dbReference>
<feature type="transmembrane region" description="Helical" evidence="6">
    <location>
        <begin position="12"/>
        <end position="29"/>
    </location>
</feature>
<dbReference type="GO" id="GO:0015920">
    <property type="term" value="P:lipopolysaccharide transport"/>
    <property type="evidence" value="ECO:0007669"/>
    <property type="project" value="TreeGrafter"/>
</dbReference>
<dbReference type="Pfam" id="PF03739">
    <property type="entry name" value="LptF_LptG"/>
    <property type="match status" value="1"/>
</dbReference>
<protein>
    <submittedName>
        <fullName evidence="7">LPS export ABC transporter permease LptF</fullName>
    </submittedName>
</protein>
<evidence type="ECO:0000313" key="8">
    <source>
        <dbReference type="Proteomes" id="UP000636264"/>
    </source>
</evidence>
<dbReference type="SUPFAM" id="SSF81665">
    <property type="entry name" value="Calcium ATPase, transmembrane domain M"/>
    <property type="match status" value="1"/>
</dbReference>
<evidence type="ECO:0000256" key="3">
    <source>
        <dbReference type="ARBA" id="ARBA00022692"/>
    </source>
</evidence>
<evidence type="ECO:0000256" key="1">
    <source>
        <dbReference type="ARBA" id="ARBA00004651"/>
    </source>
</evidence>
<dbReference type="PANTHER" id="PTHR33529">
    <property type="entry name" value="SLR0882 PROTEIN-RELATED"/>
    <property type="match status" value="1"/>
</dbReference>
<accession>A0A916WAL8</accession>
<dbReference type="EMBL" id="BMIF01000017">
    <property type="protein sequence ID" value="GGA80494.1"/>
    <property type="molecule type" value="Genomic_DNA"/>
</dbReference>
<dbReference type="InterPro" id="IPR005495">
    <property type="entry name" value="LptG/LptF_permease"/>
</dbReference>
<keyword evidence="3 6" id="KW-0812">Transmembrane</keyword>
<reference evidence="7" key="2">
    <citation type="submission" date="2020-09" db="EMBL/GenBank/DDBJ databases">
        <authorList>
            <person name="Sun Q."/>
            <person name="Zhou Y."/>
        </authorList>
    </citation>
    <scope>NUCLEOTIDE SEQUENCE</scope>
    <source>
        <strain evidence="7">CGMCC 1.15320</strain>
    </source>
</reference>
<evidence type="ECO:0000256" key="2">
    <source>
        <dbReference type="ARBA" id="ARBA00022475"/>
    </source>
</evidence>
<feature type="transmembrane region" description="Helical" evidence="6">
    <location>
        <begin position="49"/>
        <end position="78"/>
    </location>
</feature>
<sequence length="401" mass="44504">MKVIEYYILRRAVTIFGAALAWVLVIAWTTQVLNRVDFVSGGGQSAAAFFQIASLLLVPIIPIVIPFAIGIAVAQTLATMNQDSELVVISAAGSPRSTVVRPMLLLAIMASIASFAINNTLEPYARQALRSSLANVNADIITSVAQEGVFYKISDDLFVQISKRLPQGQLAGIFVADTRDKEAKYIYHAQRGATVDREGQSILVLEDGILQRQTSGGNVSTVQFDSYSLDLSQFQQGIPNVPTLHPKDHYLPYLLNPDPRDRFNLSNPQLFRAELHMRLSEWLYPIVFALIGLAVAGDARSFREARLHPMVTALGIGLLVRWAGFYSGGAAETNPFFSFMLYAIPVGMSAICIWFIATSRPMELPSAWTEKLMNKVQRDRERLERFGTWLARLFGFERKQA</sequence>
<dbReference type="RefSeq" id="WP_188722739.1">
    <property type="nucleotide sequence ID" value="NZ_BMIF01000017.1"/>
</dbReference>
<feature type="transmembrane region" description="Helical" evidence="6">
    <location>
        <begin position="311"/>
        <end position="330"/>
    </location>
</feature>
<comment type="caution">
    <text evidence="7">The sequence shown here is derived from an EMBL/GenBank/DDBJ whole genome shotgun (WGS) entry which is preliminary data.</text>
</comment>
<evidence type="ECO:0000256" key="5">
    <source>
        <dbReference type="ARBA" id="ARBA00023136"/>
    </source>
</evidence>
<reference evidence="7" key="1">
    <citation type="journal article" date="2014" name="Int. J. Syst. Evol. Microbiol.">
        <title>Complete genome sequence of Corynebacterium casei LMG S-19264T (=DSM 44701T), isolated from a smear-ripened cheese.</title>
        <authorList>
            <consortium name="US DOE Joint Genome Institute (JGI-PGF)"/>
            <person name="Walter F."/>
            <person name="Albersmeier A."/>
            <person name="Kalinowski J."/>
            <person name="Ruckert C."/>
        </authorList>
    </citation>
    <scope>NUCLEOTIDE SEQUENCE</scope>
    <source>
        <strain evidence="7">CGMCC 1.15320</strain>
    </source>
</reference>
<evidence type="ECO:0000256" key="6">
    <source>
        <dbReference type="SAM" id="Phobius"/>
    </source>
</evidence>
<keyword evidence="2" id="KW-1003">Cell membrane</keyword>